<comment type="similarity">
    <text evidence="1 4">Belongs to the aldehyde dehydrogenase family.</text>
</comment>
<evidence type="ECO:0000256" key="4">
    <source>
        <dbReference type="RuleBase" id="RU003345"/>
    </source>
</evidence>
<dbReference type="Gene3D" id="3.40.309.10">
    <property type="entry name" value="Aldehyde Dehydrogenase, Chain A, domain 2"/>
    <property type="match status" value="1"/>
</dbReference>
<evidence type="ECO:0000256" key="1">
    <source>
        <dbReference type="ARBA" id="ARBA00009986"/>
    </source>
</evidence>
<dbReference type="PANTHER" id="PTHR43353">
    <property type="entry name" value="SUCCINATE-SEMIALDEHYDE DEHYDROGENASE, MITOCHONDRIAL"/>
    <property type="match status" value="1"/>
</dbReference>
<dbReference type="SUPFAM" id="SSF53720">
    <property type="entry name" value="ALDH-like"/>
    <property type="match status" value="1"/>
</dbReference>
<dbReference type="Proteomes" id="UP000482800">
    <property type="component" value="Unassembled WGS sequence"/>
</dbReference>
<dbReference type="GO" id="GO:0004777">
    <property type="term" value="F:succinate-semialdehyde dehydrogenase (NAD+) activity"/>
    <property type="evidence" value="ECO:0007669"/>
    <property type="project" value="TreeGrafter"/>
</dbReference>
<reference evidence="6 7" key="2">
    <citation type="submission" date="2020-03" db="EMBL/GenBank/DDBJ databases">
        <authorList>
            <person name="Ichikawa N."/>
            <person name="Kimura A."/>
            <person name="Kitahashi Y."/>
            <person name="Uohara A."/>
        </authorList>
    </citation>
    <scope>NUCLEOTIDE SEQUENCE [LARGE SCALE GENOMIC DNA]</scope>
    <source>
        <strain evidence="6 7">NBRC 108639</strain>
    </source>
</reference>
<protein>
    <recommendedName>
        <fullName evidence="5">Aldehyde dehydrogenase domain-containing protein</fullName>
    </recommendedName>
</protein>
<feature type="active site" evidence="3">
    <location>
        <position position="49"/>
    </location>
</feature>
<evidence type="ECO:0000313" key="7">
    <source>
        <dbReference type="Proteomes" id="UP000482800"/>
    </source>
</evidence>
<dbReference type="FunFam" id="3.40.309.10:FF:000004">
    <property type="entry name" value="Succinate-semialdehyde dehydrogenase I"/>
    <property type="match status" value="1"/>
</dbReference>
<evidence type="ECO:0000256" key="2">
    <source>
        <dbReference type="ARBA" id="ARBA00023002"/>
    </source>
</evidence>
<reference evidence="6 7" key="1">
    <citation type="submission" date="2020-03" db="EMBL/GenBank/DDBJ databases">
        <title>Whole genome shotgun sequence of Phytohabitans houttuyneae NBRC 108639.</title>
        <authorList>
            <person name="Komaki H."/>
            <person name="Tamura T."/>
        </authorList>
    </citation>
    <scope>NUCLEOTIDE SEQUENCE [LARGE SCALE GENOMIC DNA]</scope>
    <source>
        <strain evidence="6 7">NBRC 108639</strain>
    </source>
</reference>
<dbReference type="Pfam" id="PF00171">
    <property type="entry name" value="Aldedh"/>
    <property type="match status" value="1"/>
</dbReference>
<dbReference type="PANTHER" id="PTHR43353:SF5">
    <property type="entry name" value="SUCCINATE-SEMIALDEHYDE DEHYDROGENASE, MITOCHONDRIAL"/>
    <property type="match status" value="1"/>
</dbReference>
<dbReference type="InterPro" id="IPR015590">
    <property type="entry name" value="Aldehyde_DH_dom"/>
</dbReference>
<gene>
    <name evidence="6" type="ORF">Phou_054190</name>
</gene>
<dbReference type="PROSITE" id="PS00687">
    <property type="entry name" value="ALDEHYDE_DEHYDR_GLU"/>
    <property type="match status" value="1"/>
</dbReference>
<evidence type="ECO:0000313" key="6">
    <source>
        <dbReference type="EMBL" id="GFJ81239.1"/>
    </source>
</evidence>
<sequence length="277" mass="29357">MVTTKRSGEVVSALLADRRTRKLSFTGSTEVGRVLLRQAADNVLRTSMELGGNAALIVCADADLDVAVDGAMVAKMRNIGESCIAANRIYVEEPVREEFTARFAERMGALSVGHGLDDGVDVGALIDEASATKIDELVADAVARGARVLVGGKRPDGPGHFYPPTVLVDVPEDARLLEAEIFGPVAPIISFTSDDEVMAKANDTEHGLVGYVFTRDLQRALRFTEGLETGMVGVNRGLISDPSAPFGGVKQSGIGKEGSHEGILEYLDVTYAAIDLP</sequence>
<evidence type="ECO:0000259" key="5">
    <source>
        <dbReference type="Pfam" id="PF00171"/>
    </source>
</evidence>
<accession>A0A6V8KGM5</accession>
<dbReference type="AlphaFoldDB" id="A0A6V8KGM5"/>
<comment type="caution">
    <text evidence="6">The sequence shown here is derived from an EMBL/GenBank/DDBJ whole genome shotgun (WGS) entry which is preliminary data.</text>
</comment>
<dbReference type="InterPro" id="IPR029510">
    <property type="entry name" value="Ald_DH_CS_GLU"/>
</dbReference>
<feature type="domain" description="Aldehyde dehydrogenase" evidence="5">
    <location>
        <begin position="6"/>
        <end position="270"/>
    </location>
</feature>
<dbReference type="Gene3D" id="3.40.605.10">
    <property type="entry name" value="Aldehyde Dehydrogenase, Chain A, domain 1"/>
    <property type="match status" value="1"/>
</dbReference>
<dbReference type="EMBL" id="BLPF01000002">
    <property type="protein sequence ID" value="GFJ81239.1"/>
    <property type="molecule type" value="Genomic_DNA"/>
</dbReference>
<dbReference type="FunFam" id="3.40.605.10:FF:000026">
    <property type="entry name" value="Aldehyde dehydrogenase, putative"/>
    <property type="match status" value="1"/>
</dbReference>
<organism evidence="6 7">
    <name type="scientific">Phytohabitans houttuyneae</name>
    <dbReference type="NCBI Taxonomy" id="1076126"/>
    <lineage>
        <taxon>Bacteria</taxon>
        <taxon>Bacillati</taxon>
        <taxon>Actinomycetota</taxon>
        <taxon>Actinomycetes</taxon>
        <taxon>Micromonosporales</taxon>
        <taxon>Micromonosporaceae</taxon>
    </lineage>
</organism>
<dbReference type="InterPro" id="IPR016163">
    <property type="entry name" value="Ald_DH_C"/>
</dbReference>
<evidence type="ECO:0000256" key="3">
    <source>
        <dbReference type="PROSITE-ProRule" id="PRU10007"/>
    </source>
</evidence>
<dbReference type="InterPro" id="IPR016162">
    <property type="entry name" value="Ald_DH_N"/>
</dbReference>
<dbReference type="GO" id="GO:0009450">
    <property type="term" value="P:gamma-aminobutyric acid catabolic process"/>
    <property type="evidence" value="ECO:0007669"/>
    <property type="project" value="TreeGrafter"/>
</dbReference>
<dbReference type="InterPro" id="IPR050740">
    <property type="entry name" value="Aldehyde_DH_Superfamily"/>
</dbReference>
<keyword evidence="2 4" id="KW-0560">Oxidoreductase</keyword>
<name>A0A6V8KGM5_9ACTN</name>
<dbReference type="InterPro" id="IPR016161">
    <property type="entry name" value="Ald_DH/histidinol_DH"/>
</dbReference>
<proteinExistence type="inferred from homology"/>
<keyword evidence="7" id="KW-1185">Reference proteome</keyword>